<organism evidence="3 4">
    <name type="scientific">Prevotella melaninogenica</name>
    <dbReference type="NCBI Taxonomy" id="28132"/>
    <lineage>
        <taxon>Bacteria</taxon>
        <taxon>Pseudomonadati</taxon>
        <taxon>Bacteroidota</taxon>
        <taxon>Bacteroidia</taxon>
        <taxon>Bacteroidales</taxon>
        <taxon>Prevotellaceae</taxon>
        <taxon>Prevotella</taxon>
    </lineage>
</organism>
<dbReference type="PROSITE" id="PS51257">
    <property type="entry name" value="PROKAR_LIPOPROTEIN"/>
    <property type="match status" value="1"/>
</dbReference>
<feature type="coiled-coil region" evidence="1">
    <location>
        <begin position="35"/>
        <end position="69"/>
    </location>
</feature>
<proteinExistence type="predicted"/>
<name>A0A250KGA7_9BACT</name>
<evidence type="ECO:0000256" key="1">
    <source>
        <dbReference type="SAM" id="Coils"/>
    </source>
</evidence>
<evidence type="ECO:0008006" key="5">
    <source>
        <dbReference type="Google" id="ProtNLM"/>
    </source>
</evidence>
<reference evidence="3 4" key="1">
    <citation type="submission" date="2017-05" db="EMBL/GenBank/DDBJ databases">
        <title>whole genome sequence of Prevotella melaninogenica GAI 07411.</title>
        <authorList>
            <person name="Kondo Y."/>
            <person name="Hoshino T."/>
        </authorList>
    </citation>
    <scope>NUCLEOTIDE SEQUENCE [LARGE SCALE GENOMIC DNA]</scope>
    <source>
        <strain evidence="3 4">GAI 07411</strain>
    </source>
</reference>
<evidence type="ECO:0000313" key="4">
    <source>
        <dbReference type="Proteomes" id="UP000267517"/>
    </source>
</evidence>
<feature type="chain" id="PRO_5012670854" description="SlyB protein" evidence="2">
    <location>
        <begin position="19"/>
        <end position="140"/>
    </location>
</feature>
<dbReference type="EMBL" id="AP018049">
    <property type="protein sequence ID" value="BBA28661.1"/>
    <property type="molecule type" value="Genomic_DNA"/>
</dbReference>
<protein>
    <recommendedName>
        <fullName evidence="5">SlyB protein</fullName>
    </recommendedName>
</protein>
<feature type="coiled-coil region" evidence="1">
    <location>
        <begin position="99"/>
        <end position="140"/>
    </location>
</feature>
<dbReference type="AlphaFoldDB" id="A0A250KGA7"/>
<dbReference type="RefSeq" id="WP_120173862.1">
    <property type="nucleotide sequence ID" value="NZ_AP018049.1"/>
</dbReference>
<dbReference type="OrthoDB" id="1070652at2"/>
<sequence>MKKLFFLALITLSFVSCASSLNNEKIDTLKEQQKVLKMTTELNKLQLDYEKEKANNVELSKKAADINVEANIATTEFSTTNASSTVKDAKTTIKRLKEAKSINKKLAKSQKTLSKMERKIAKLQAKIDDCNKRIKFVNNQ</sequence>
<dbReference type="Proteomes" id="UP000267517">
    <property type="component" value="Chromosome I"/>
</dbReference>
<accession>A0A250KGA7</accession>
<feature type="signal peptide" evidence="2">
    <location>
        <begin position="1"/>
        <end position="18"/>
    </location>
</feature>
<keyword evidence="1" id="KW-0175">Coiled coil</keyword>
<evidence type="ECO:0000313" key="3">
    <source>
        <dbReference type="EMBL" id="BBA28661.1"/>
    </source>
</evidence>
<evidence type="ECO:0000256" key="2">
    <source>
        <dbReference type="SAM" id="SignalP"/>
    </source>
</evidence>
<gene>
    <name evidence="3" type="ORF">PMEL1_00565</name>
</gene>
<keyword evidence="2" id="KW-0732">Signal</keyword>